<dbReference type="NCBIfam" id="TIGR01088">
    <property type="entry name" value="aroQ"/>
    <property type="match status" value="1"/>
</dbReference>
<feature type="active site" description="Proton donor" evidence="9">
    <location>
        <position position="101"/>
    </location>
</feature>
<evidence type="ECO:0000256" key="7">
    <source>
        <dbReference type="ARBA" id="ARBA00023141"/>
    </source>
</evidence>
<evidence type="ECO:0000256" key="4">
    <source>
        <dbReference type="ARBA" id="ARBA00011037"/>
    </source>
</evidence>
<dbReference type="NCBIfam" id="NF003805">
    <property type="entry name" value="PRK05395.1-2"/>
    <property type="match status" value="1"/>
</dbReference>
<dbReference type="GO" id="GO:0003855">
    <property type="term" value="F:3-dehydroquinate dehydratase activity"/>
    <property type="evidence" value="ECO:0007669"/>
    <property type="project" value="UniProtKB-EC"/>
</dbReference>
<evidence type="ECO:0000256" key="9">
    <source>
        <dbReference type="HAMAP-Rule" id="MF_00169"/>
    </source>
</evidence>
<dbReference type="NCBIfam" id="NF003807">
    <property type="entry name" value="PRK05395.1-4"/>
    <property type="match status" value="1"/>
</dbReference>
<feature type="binding site" evidence="9">
    <location>
        <position position="81"/>
    </location>
    <ligand>
        <name>substrate</name>
    </ligand>
</feature>
<feature type="active site" description="Proton acceptor" evidence="9">
    <location>
        <position position="26"/>
    </location>
</feature>
<dbReference type="PIRSF" id="PIRSF001399">
    <property type="entry name" value="DHquinase_II"/>
    <property type="match status" value="1"/>
</dbReference>
<dbReference type="Proteomes" id="UP000663942">
    <property type="component" value="Chromosome"/>
</dbReference>
<comment type="similarity">
    <text evidence="4 9">Belongs to the type-II 3-dehydroquinase family.</text>
</comment>
<feature type="binding site" evidence="9">
    <location>
        <begin position="102"/>
        <end position="103"/>
    </location>
    <ligand>
        <name>substrate</name>
    </ligand>
</feature>
<feature type="binding site" evidence="9">
    <location>
        <position position="75"/>
    </location>
    <ligand>
        <name>substrate</name>
    </ligand>
</feature>
<dbReference type="SUPFAM" id="SSF52304">
    <property type="entry name" value="Type II 3-dehydroquinate dehydratase"/>
    <property type="match status" value="1"/>
</dbReference>
<sequence>MPETLTLYVLNGPNLNLLGVREPDIYGRETLADVQAMCEAAAEGARVVFKQSNHEGQLVDWIHEARNEASALVINPAAFTHTSVALLDALKTLSVPVVECHLSSPAAREDFRRHSYVSLVATGVISGFGPHSYELAVKAALRLARERAAAGARSPKI</sequence>
<dbReference type="Gene3D" id="3.40.50.9100">
    <property type="entry name" value="Dehydroquinase, class II"/>
    <property type="match status" value="1"/>
</dbReference>
<comment type="subunit">
    <text evidence="5 9">Homododecamer.</text>
</comment>
<dbReference type="PANTHER" id="PTHR21272:SF3">
    <property type="entry name" value="CATABOLIC 3-DEHYDROQUINASE"/>
    <property type="match status" value="1"/>
</dbReference>
<dbReference type="EC" id="4.2.1.10" evidence="6 9"/>
<feature type="site" description="Transition state stabilizer" evidence="9">
    <location>
        <position position="21"/>
    </location>
</feature>
<keyword evidence="7 9" id="KW-0057">Aromatic amino acid biosynthesis</keyword>
<dbReference type="PANTHER" id="PTHR21272">
    <property type="entry name" value="CATABOLIC 3-DEHYDROQUINASE"/>
    <property type="match status" value="1"/>
</dbReference>
<evidence type="ECO:0000256" key="8">
    <source>
        <dbReference type="ARBA" id="ARBA00023239"/>
    </source>
</evidence>
<evidence type="ECO:0000256" key="6">
    <source>
        <dbReference type="ARBA" id="ARBA00012060"/>
    </source>
</evidence>
<dbReference type="InterPro" id="IPR036441">
    <property type="entry name" value="DHquinase_II_sf"/>
</dbReference>
<evidence type="ECO:0000313" key="10">
    <source>
        <dbReference type="EMBL" id="QTC89076.1"/>
    </source>
</evidence>
<comment type="catalytic activity">
    <reaction evidence="1 9">
        <text>3-dehydroquinate = 3-dehydroshikimate + H2O</text>
        <dbReference type="Rhea" id="RHEA:21096"/>
        <dbReference type="ChEBI" id="CHEBI:15377"/>
        <dbReference type="ChEBI" id="CHEBI:16630"/>
        <dbReference type="ChEBI" id="CHEBI:32364"/>
        <dbReference type="EC" id="4.2.1.10"/>
    </reaction>
</comment>
<comment type="pathway">
    <text evidence="3 9">Metabolic intermediate biosynthesis; chorismate biosynthesis; chorismate from D-erythrose 4-phosphate and phosphoenolpyruvate: step 3/7.</text>
</comment>
<proteinExistence type="inferred from homology"/>
<dbReference type="CDD" id="cd00466">
    <property type="entry name" value="DHQase_II"/>
    <property type="match status" value="1"/>
</dbReference>
<dbReference type="RefSeq" id="WP_207826763.1">
    <property type="nucleotide sequence ID" value="NZ_CP062006.1"/>
</dbReference>
<evidence type="ECO:0000256" key="1">
    <source>
        <dbReference type="ARBA" id="ARBA00001864"/>
    </source>
</evidence>
<keyword evidence="11" id="KW-1185">Reference proteome</keyword>
<keyword evidence="8 9" id="KW-0456">Lyase</keyword>
<protein>
    <recommendedName>
        <fullName evidence="6 9">3-dehydroquinate dehydratase</fullName>
        <shortName evidence="9">3-dehydroquinase</shortName>
        <ecNumber evidence="6 9">4.2.1.10</ecNumber>
    </recommendedName>
    <alternativeName>
        <fullName evidence="9">Type II DHQase</fullName>
    </alternativeName>
</protein>
<dbReference type="NCBIfam" id="NF003806">
    <property type="entry name" value="PRK05395.1-3"/>
    <property type="match status" value="1"/>
</dbReference>
<organism evidence="10 11">
    <name type="scientific">Brevundimonas pondensis</name>
    <dbReference type="NCBI Taxonomy" id="2774189"/>
    <lineage>
        <taxon>Bacteria</taxon>
        <taxon>Pseudomonadati</taxon>
        <taxon>Pseudomonadota</taxon>
        <taxon>Alphaproteobacteria</taxon>
        <taxon>Caulobacterales</taxon>
        <taxon>Caulobacteraceae</taxon>
        <taxon>Brevundimonas</taxon>
    </lineage>
</organism>
<evidence type="ECO:0000256" key="5">
    <source>
        <dbReference type="ARBA" id="ARBA00011193"/>
    </source>
</evidence>
<gene>
    <name evidence="9 10" type="primary">aroQ</name>
    <name evidence="10" type="ORF">IFE19_07040</name>
</gene>
<dbReference type="InterPro" id="IPR018509">
    <property type="entry name" value="DHquinase_II_CS"/>
</dbReference>
<evidence type="ECO:0000256" key="3">
    <source>
        <dbReference type="ARBA" id="ARBA00004902"/>
    </source>
</evidence>
<feature type="binding site" evidence="9">
    <location>
        <position position="112"/>
    </location>
    <ligand>
        <name>substrate</name>
    </ligand>
</feature>
<evidence type="ECO:0000313" key="11">
    <source>
        <dbReference type="Proteomes" id="UP000663942"/>
    </source>
</evidence>
<feature type="binding site" evidence="9">
    <location>
        <position position="88"/>
    </location>
    <ligand>
        <name>substrate</name>
    </ligand>
</feature>
<comment type="function">
    <text evidence="2 9">Catalyzes a trans-dehydration via an enolate intermediate.</text>
</comment>
<accession>A0ABX7SPM0</accession>
<dbReference type="InterPro" id="IPR001874">
    <property type="entry name" value="DHquinase_II"/>
</dbReference>
<reference evidence="10 11" key="1">
    <citation type="submission" date="2020-09" db="EMBL/GenBank/DDBJ databases">
        <title>Brevundimonas sp. LVF1 isolated from an oligotrophic pond in Goettingen, Germany.</title>
        <authorList>
            <person name="Friedrich I."/>
            <person name="Klassen A."/>
            <person name="Neubauer H."/>
            <person name="Schneider D."/>
            <person name="Hertel R."/>
            <person name="Daniel R."/>
        </authorList>
    </citation>
    <scope>NUCLEOTIDE SEQUENCE [LARGE SCALE GENOMIC DNA]</scope>
    <source>
        <strain evidence="10 11">LVF1</strain>
    </source>
</reference>
<dbReference type="Pfam" id="PF01220">
    <property type="entry name" value="DHquinase_II"/>
    <property type="match status" value="1"/>
</dbReference>
<dbReference type="HAMAP" id="MF_00169">
    <property type="entry name" value="AroQ"/>
    <property type="match status" value="1"/>
</dbReference>
<dbReference type="PROSITE" id="PS01029">
    <property type="entry name" value="DEHYDROQUINASE_II"/>
    <property type="match status" value="1"/>
</dbReference>
<evidence type="ECO:0000256" key="2">
    <source>
        <dbReference type="ARBA" id="ARBA00003924"/>
    </source>
</evidence>
<dbReference type="EMBL" id="CP062006">
    <property type="protein sequence ID" value="QTC89076.1"/>
    <property type="molecule type" value="Genomic_DNA"/>
</dbReference>
<keyword evidence="9" id="KW-0028">Amino-acid biosynthesis</keyword>
<name>A0ABX7SPM0_9CAUL</name>